<dbReference type="Gene3D" id="3.10.100.10">
    <property type="entry name" value="Mannose-Binding Protein A, subunit A"/>
    <property type="match status" value="2"/>
</dbReference>
<evidence type="ECO:0000256" key="1">
    <source>
        <dbReference type="SAM" id="SignalP"/>
    </source>
</evidence>
<accession>A0AA36CPZ8</accession>
<dbReference type="InterPro" id="IPR001304">
    <property type="entry name" value="C-type_lectin-like"/>
</dbReference>
<keyword evidence="1" id="KW-0732">Signal</keyword>
<dbReference type="AlphaFoldDB" id="A0AA36CPZ8"/>
<keyword evidence="4" id="KW-1185">Reference proteome</keyword>
<gene>
    <name evidence="3" type="ORF">MSPICULIGERA_LOCUS11510</name>
</gene>
<dbReference type="SMART" id="SM00034">
    <property type="entry name" value="CLECT"/>
    <property type="match status" value="2"/>
</dbReference>
<dbReference type="InterPro" id="IPR016186">
    <property type="entry name" value="C-type_lectin-like/link_sf"/>
</dbReference>
<dbReference type="InterPro" id="IPR050111">
    <property type="entry name" value="C-type_lectin/snaclec_domain"/>
</dbReference>
<dbReference type="EMBL" id="CATQJA010002614">
    <property type="protein sequence ID" value="CAJ0573142.1"/>
    <property type="molecule type" value="Genomic_DNA"/>
</dbReference>
<feature type="non-terminal residue" evidence="3">
    <location>
        <position position="290"/>
    </location>
</feature>
<reference evidence="3" key="1">
    <citation type="submission" date="2023-06" db="EMBL/GenBank/DDBJ databases">
        <authorList>
            <person name="Delattre M."/>
        </authorList>
    </citation>
    <scope>NUCLEOTIDE SEQUENCE</scope>
    <source>
        <strain evidence="3">AF72</strain>
    </source>
</reference>
<evidence type="ECO:0000259" key="2">
    <source>
        <dbReference type="PROSITE" id="PS50041"/>
    </source>
</evidence>
<feature type="chain" id="PRO_5041413812" description="C-type lectin domain-containing protein" evidence="1">
    <location>
        <begin position="18"/>
        <end position="290"/>
    </location>
</feature>
<proteinExistence type="predicted"/>
<dbReference type="PROSITE" id="PS50041">
    <property type="entry name" value="C_TYPE_LECTIN_2"/>
    <property type="match status" value="2"/>
</dbReference>
<organism evidence="3 4">
    <name type="scientific">Mesorhabditis spiculigera</name>
    <dbReference type="NCBI Taxonomy" id="96644"/>
    <lineage>
        <taxon>Eukaryota</taxon>
        <taxon>Metazoa</taxon>
        <taxon>Ecdysozoa</taxon>
        <taxon>Nematoda</taxon>
        <taxon>Chromadorea</taxon>
        <taxon>Rhabditida</taxon>
        <taxon>Rhabditina</taxon>
        <taxon>Rhabditomorpha</taxon>
        <taxon>Rhabditoidea</taxon>
        <taxon>Rhabditidae</taxon>
        <taxon>Mesorhabditinae</taxon>
        <taxon>Mesorhabditis</taxon>
    </lineage>
</organism>
<dbReference type="CDD" id="cd00037">
    <property type="entry name" value="CLECT"/>
    <property type="match status" value="2"/>
</dbReference>
<dbReference type="PANTHER" id="PTHR22803">
    <property type="entry name" value="MANNOSE, PHOSPHOLIPASE, LECTIN RECEPTOR RELATED"/>
    <property type="match status" value="1"/>
</dbReference>
<feature type="domain" description="C-type lectin" evidence="2">
    <location>
        <begin position="28"/>
        <end position="139"/>
    </location>
</feature>
<dbReference type="Pfam" id="PF00059">
    <property type="entry name" value="Lectin_C"/>
    <property type="match status" value="2"/>
</dbReference>
<dbReference type="Proteomes" id="UP001177023">
    <property type="component" value="Unassembled WGS sequence"/>
</dbReference>
<dbReference type="SUPFAM" id="SSF56436">
    <property type="entry name" value="C-type lectin-like"/>
    <property type="match status" value="2"/>
</dbReference>
<feature type="signal peptide" evidence="1">
    <location>
        <begin position="1"/>
        <end position="17"/>
    </location>
</feature>
<comment type="caution">
    <text evidence="3">The sequence shown here is derived from an EMBL/GenBank/DDBJ whole genome shotgun (WGS) entry which is preliminary data.</text>
</comment>
<feature type="domain" description="C-type lectin" evidence="2">
    <location>
        <begin position="162"/>
        <end position="271"/>
    </location>
</feature>
<sequence length="290" mass="31726">MLRKALLFGALATVTLAQCQAGGLYDQQLGGCVYLQASATFSQAESACVQRGGHLVSVHNAFDNTDVTQQGAAGAFQRFFLGAMRYGANLTFYNVDGSAWTYQNWAPIQPLSDNCVAIQTDSRQWYTTDCNQPLPSICLARNTVPTVSPTLQCPAGWSYFAASNACYWVGTNSTFYDSEATCQRLGGHLASVHSLAESSYIIGLTLSYANSCSRSAPYWSVGWIGGLMNNVWTWTDGTPFNFDKLYGHGDPKTGALSITSEISCSDLGYWRVRDPSKVLPWYVCKRYPGY</sequence>
<evidence type="ECO:0000313" key="3">
    <source>
        <dbReference type="EMBL" id="CAJ0573142.1"/>
    </source>
</evidence>
<name>A0AA36CPZ8_9BILA</name>
<protein>
    <recommendedName>
        <fullName evidence="2">C-type lectin domain-containing protein</fullName>
    </recommendedName>
</protein>
<dbReference type="InterPro" id="IPR016187">
    <property type="entry name" value="CTDL_fold"/>
</dbReference>
<evidence type="ECO:0000313" key="4">
    <source>
        <dbReference type="Proteomes" id="UP001177023"/>
    </source>
</evidence>